<evidence type="ECO:0000313" key="1">
    <source>
        <dbReference type="EMBL" id="TPN84389.1"/>
    </source>
</evidence>
<keyword evidence="2" id="KW-1185">Reference proteome</keyword>
<dbReference type="AlphaFoldDB" id="A0A504JBT9"/>
<sequence length="87" mass="10374">MHVGTLEKFRKKHPKLTAYFLESDLIWVDYRKENSDSSLAFTQTYIFSNEISSKSFGNRVYFSKKENKKELLDGYYKSVMMMALILW</sequence>
<reference evidence="1 2" key="1">
    <citation type="submission" date="2019-06" db="EMBL/GenBank/DDBJ databases">
        <authorList>
            <person name="Meng X."/>
        </authorList>
    </citation>
    <scope>NUCLEOTIDE SEQUENCE [LARGE SCALE GENOMIC DNA]</scope>
    <source>
        <strain evidence="1 2">M625</strain>
    </source>
</reference>
<proteinExistence type="predicted"/>
<dbReference type="Proteomes" id="UP000315540">
    <property type="component" value="Unassembled WGS sequence"/>
</dbReference>
<gene>
    <name evidence="1" type="ORF">FHK87_15745</name>
</gene>
<dbReference type="RefSeq" id="WP_140594725.1">
    <property type="nucleotide sequence ID" value="NZ_VFWZ01000005.1"/>
</dbReference>
<name>A0A504JBT9_9FLAO</name>
<protein>
    <submittedName>
        <fullName evidence="1">Uncharacterized protein</fullName>
    </submittedName>
</protein>
<dbReference type="OrthoDB" id="9812747at2"/>
<comment type="caution">
    <text evidence="1">The sequence shown here is derived from an EMBL/GenBank/DDBJ whole genome shotgun (WGS) entry which is preliminary data.</text>
</comment>
<organism evidence="1 2">
    <name type="scientific">Aquimarina algicola</name>
    <dbReference type="NCBI Taxonomy" id="2589995"/>
    <lineage>
        <taxon>Bacteria</taxon>
        <taxon>Pseudomonadati</taxon>
        <taxon>Bacteroidota</taxon>
        <taxon>Flavobacteriia</taxon>
        <taxon>Flavobacteriales</taxon>
        <taxon>Flavobacteriaceae</taxon>
        <taxon>Aquimarina</taxon>
    </lineage>
</organism>
<evidence type="ECO:0000313" key="2">
    <source>
        <dbReference type="Proteomes" id="UP000315540"/>
    </source>
</evidence>
<accession>A0A504JBT9</accession>
<dbReference type="EMBL" id="VFWZ01000005">
    <property type="protein sequence ID" value="TPN84389.1"/>
    <property type="molecule type" value="Genomic_DNA"/>
</dbReference>